<dbReference type="Proteomes" id="UP000719766">
    <property type="component" value="Unassembled WGS sequence"/>
</dbReference>
<reference evidence="2" key="1">
    <citation type="journal article" date="2020" name="New Phytol.">
        <title>Comparative genomics reveals dynamic genome evolution in host specialist ectomycorrhizal fungi.</title>
        <authorList>
            <person name="Lofgren L.A."/>
            <person name="Nguyen N.H."/>
            <person name="Vilgalys R."/>
            <person name="Ruytinx J."/>
            <person name="Liao H.L."/>
            <person name="Branco S."/>
            <person name="Kuo A."/>
            <person name="LaButti K."/>
            <person name="Lipzen A."/>
            <person name="Andreopoulos W."/>
            <person name="Pangilinan J."/>
            <person name="Riley R."/>
            <person name="Hundley H."/>
            <person name="Na H."/>
            <person name="Barry K."/>
            <person name="Grigoriev I.V."/>
            <person name="Stajich J.E."/>
            <person name="Kennedy P.G."/>
        </authorList>
    </citation>
    <scope>NUCLEOTIDE SEQUENCE</scope>
    <source>
        <strain evidence="2">S12</strain>
    </source>
</reference>
<keyword evidence="3" id="KW-1185">Reference proteome</keyword>
<dbReference type="OrthoDB" id="2680993at2759"/>
<feature type="compositionally biased region" description="Basic and acidic residues" evidence="1">
    <location>
        <begin position="14"/>
        <end position="42"/>
    </location>
</feature>
<evidence type="ECO:0000313" key="2">
    <source>
        <dbReference type="EMBL" id="KAG1790539.1"/>
    </source>
</evidence>
<protein>
    <submittedName>
        <fullName evidence="2">Uncharacterized protein</fullName>
    </submittedName>
</protein>
<sequence length="249" mass="28253">MSNMKGKNRARKKGQVEGKEEFTSNLHLDTRPIKAKSPKNDTGKATQHLDMQVAKCKLGVAWINWLTTTHHLDVGKYNNRPEVKLETSKLIVSFKTSEIVSMKDSSAIPIIINKSSIENNLVFALGFNNPEAVPHLKLNNHSDIIVASGQHRISAMKHYRGLIEEEMKSYQIRRGKLTNLKTLTDEAINEHNALGDQIAECMGQLDGMGKWGVIVYDRWDLTFLQHYHADTKISYRKITCQEQWACKAP</sequence>
<dbReference type="RefSeq" id="XP_041157501.1">
    <property type="nucleotide sequence ID" value="XM_041300427.1"/>
</dbReference>
<feature type="compositionally biased region" description="Basic residues" evidence="1">
    <location>
        <begin position="1"/>
        <end position="13"/>
    </location>
</feature>
<comment type="caution">
    <text evidence="2">The sequence shown here is derived from an EMBL/GenBank/DDBJ whole genome shotgun (WGS) entry which is preliminary data.</text>
</comment>
<feature type="region of interest" description="Disordered" evidence="1">
    <location>
        <begin position="1"/>
        <end position="46"/>
    </location>
</feature>
<organism evidence="2 3">
    <name type="scientific">Suillus plorans</name>
    <dbReference type="NCBI Taxonomy" id="116603"/>
    <lineage>
        <taxon>Eukaryota</taxon>
        <taxon>Fungi</taxon>
        <taxon>Dikarya</taxon>
        <taxon>Basidiomycota</taxon>
        <taxon>Agaricomycotina</taxon>
        <taxon>Agaricomycetes</taxon>
        <taxon>Agaricomycetidae</taxon>
        <taxon>Boletales</taxon>
        <taxon>Suillineae</taxon>
        <taxon>Suillaceae</taxon>
        <taxon>Suillus</taxon>
    </lineage>
</organism>
<evidence type="ECO:0000256" key="1">
    <source>
        <dbReference type="SAM" id="MobiDB-lite"/>
    </source>
</evidence>
<gene>
    <name evidence="2" type="ORF">HD556DRAFT_1310552</name>
</gene>
<dbReference type="GeneID" id="64594191"/>
<name>A0A9P7AK93_9AGAM</name>
<accession>A0A9P7AK93</accession>
<proteinExistence type="predicted"/>
<dbReference type="EMBL" id="JABBWE010000049">
    <property type="protein sequence ID" value="KAG1790539.1"/>
    <property type="molecule type" value="Genomic_DNA"/>
</dbReference>
<evidence type="ECO:0000313" key="3">
    <source>
        <dbReference type="Proteomes" id="UP000719766"/>
    </source>
</evidence>
<dbReference type="AlphaFoldDB" id="A0A9P7AK93"/>